<organism evidence="1 2">
    <name type="scientific">Malus baccata</name>
    <name type="common">Siberian crab apple</name>
    <name type="synonym">Pyrus baccata</name>
    <dbReference type="NCBI Taxonomy" id="106549"/>
    <lineage>
        <taxon>Eukaryota</taxon>
        <taxon>Viridiplantae</taxon>
        <taxon>Streptophyta</taxon>
        <taxon>Embryophyta</taxon>
        <taxon>Tracheophyta</taxon>
        <taxon>Spermatophyta</taxon>
        <taxon>Magnoliopsida</taxon>
        <taxon>eudicotyledons</taxon>
        <taxon>Gunneridae</taxon>
        <taxon>Pentapetalae</taxon>
        <taxon>rosids</taxon>
        <taxon>fabids</taxon>
        <taxon>Rosales</taxon>
        <taxon>Rosaceae</taxon>
        <taxon>Amygdaloideae</taxon>
        <taxon>Maleae</taxon>
        <taxon>Malus</taxon>
    </lineage>
</organism>
<dbReference type="EMBL" id="VIEB01000321">
    <property type="protein sequence ID" value="TQD95223.1"/>
    <property type="molecule type" value="Genomic_DNA"/>
</dbReference>
<evidence type="ECO:0000313" key="1">
    <source>
        <dbReference type="EMBL" id="TQD95223.1"/>
    </source>
</evidence>
<proteinExistence type="predicted"/>
<name>A0A540M8Z5_MALBA</name>
<dbReference type="AlphaFoldDB" id="A0A540M8Z5"/>
<comment type="caution">
    <text evidence="1">The sequence shown here is derived from an EMBL/GenBank/DDBJ whole genome shotgun (WGS) entry which is preliminary data.</text>
</comment>
<sequence length="114" mass="12444">MGHVAIGTPCHKLSKIEFHPQCDKNPPVALWARTSTCGAHPHINPFFPLVLSKNPSGKTSSRFEQSLGTVPLGDGMRRDHKNLCPLCSSPKAISFTCSAPKLPMLPKHKNTTDF</sequence>
<dbReference type="Proteomes" id="UP000315295">
    <property type="component" value="Unassembled WGS sequence"/>
</dbReference>
<evidence type="ECO:0000313" key="2">
    <source>
        <dbReference type="Proteomes" id="UP000315295"/>
    </source>
</evidence>
<keyword evidence="2" id="KW-1185">Reference proteome</keyword>
<gene>
    <name evidence="1" type="ORF">C1H46_019145</name>
</gene>
<reference evidence="1 2" key="1">
    <citation type="journal article" date="2019" name="G3 (Bethesda)">
        <title>Sequencing of a Wild Apple (Malus baccata) Genome Unravels the Differences Between Cultivated and Wild Apple Species Regarding Disease Resistance and Cold Tolerance.</title>
        <authorList>
            <person name="Chen X."/>
        </authorList>
    </citation>
    <scope>NUCLEOTIDE SEQUENCE [LARGE SCALE GENOMIC DNA]</scope>
    <source>
        <strain evidence="2">cv. Shandingzi</strain>
        <tissue evidence="1">Leaves</tissue>
    </source>
</reference>
<protein>
    <submittedName>
        <fullName evidence="1">Uncharacterized protein</fullName>
    </submittedName>
</protein>
<accession>A0A540M8Z5</accession>